<dbReference type="EMBL" id="SNYN01000005">
    <property type="protein sequence ID" value="TDQ53087.1"/>
    <property type="molecule type" value="Genomic_DNA"/>
</dbReference>
<dbReference type="Pfam" id="PF09346">
    <property type="entry name" value="SMI1_KNR4"/>
    <property type="match status" value="1"/>
</dbReference>
<dbReference type="InterPro" id="IPR051343">
    <property type="entry name" value="G-type_lectin_kinases/EP1-like"/>
</dbReference>
<evidence type="ECO:0000256" key="1">
    <source>
        <dbReference type="ARBA" id="ARBA00022729"/>
    </source>
</evidence>
<accession>A0A4R6V3G6</accession>
<dbReference type="SUPFAM" id="SSF51110">
    <property type="entry name" value="alpha-D-mannose-specific plant lectins"/>
    <property type="match status" value="7"/>
</dbReference>
<dbReference type="RefSeq" id="WP_133741183.1">
    <property type="nucleotide sequence ID" value="NZ_SNYN01000005.1"/>
</dbReference>
<dbReference type="AlphaFoldDB" id="A0A4R6V3G6"/>
<name>A0A4R6V3G6_9ACTN</name>
<feature type="domain" description="Bulb-type lectin" evidence="3">
    <location>
        <begin position="491"/>
        <end position="600"/>
    </location>
</feature>
<gene>
    <name evidence="4" type="ORF">EV190_105209</name>
</gene>
<dbReference type="InterPro" id="IPR001480">
    <property type="entry name" value="Bulb-type_lectin_dom"/>
</dbReference>
<sequence length="967" mass="103586">MYPSVEESWKRVLDWLDANVPGSPELRREPPTDEEVRRLEEEALGFPLPPDLVAWWRMPRFDDLTVFPPDHASIGLGEVASIRGAALESRGADSGFADPAHDGDGDGEAGTPPPHYSEYFVPIAADGSGDHMFVDLREGPRQGCVMSWRHDDANDEPAEWPSLAHLLADVADAMHDGRPAGLWRYRDRGEPVTGDSGYLPVPAKGDPADEEREHLEWETPAELGVADSPAAAPLPPPPAGAGTHARGDTMLPGQTLRRQSLTSASGEYTLVHQNDGNVVLYRDHDGRSLWETGRHRGGTLRLALREDGDLVLHNARGDEVWSTGTAGSPGARLVVRDDGDVVLYDGAGERLWATGTVRRPLPEGPHARGDALLRGQTLRRQSLTSASGEYTLVHQNDGDLALYRDSDDHALWTSGTRRASVGALALHEDGDVVLHDADGAPVWRTGTSGLPGARLVVRDDGDLALHDADGRPLWATRTARYPLSEWPPAQGDTMLPGQVLGPRSLSSASGEYHLVYQYDGNLVLYQGPRGNAMWASDTQGASIGALALHEDGELVLHDAGGAPVWRSGTSGSPGARLVVRDDGDLVLLDEAGERLWHTDTVRRPLPEGPPAQGDTVLPGQVLRRGSLSSASGEYHLAHQHDGNLVLYRGSHGHALWATDTYGASVGVLHLGEDGDLVLYNSGGAPVWRSGTSGNPGARLVVRDDGDLVLLDEAGRRLWHTGTAQASRLPEGPPAQGDTMLPGQTLRRGTLTSASGEYHLAHQHDGNLVLYRTGSSSALWASDTYGSSVGVLHLEEDGDLVLYDADGDLVWNSGTEENPGARLVVRGDGNVVLYGEDDEELWATDTEVVRRPLPEGPPARGDTMLGGQVMTPGALDSASGEYHLVYQHDGNLVLYRGPRGRALWATGTHGASVGVLHLEEDGDLVLYDADGHRLWNSGTSGNPGTRLVVQDDGDAVLYGTDGGALWRV</sequence>
<dbReference type="Proteomes" id="UP000295281">
    <property type="component" value="Unassembled WGS sequence"/>
</dbReference>
<dbReference type="PANTHER" id="PTHR47976">
    <property type="entry name" value="G-TYPE LECTIN S-RECEPTOR-LIKE SERINE/THREONINE-PROTEIN KINASE SD2-5"/>
    <property type="match status" value="1"/>
</dbReference>
<evidence type="ECO:0000259" key="3">
    <source>
        <dbReference type="PROSITE" id="PS50927"/>
    </source>
</evidence>
<keyword evidence="5" id="KW-1185">Reference proteome</keyword>
<dbReference type="CDD" id="cd00028">
    <property type="entry name" value="B_lectin"/>
    <property type="match status" value="5"/>
</dbReference>
<dbReference type="InterPro" id="IPR018958">
    <property type="entry name" value="Knr4/Smi1-like_dom"/>
</dbReference>
<dbReference type="PROSITE" id="PS50927">
    <property type="entry name" value="BULB_LECTIN"/>
    <property type="match status" value="6"/>
</dbReference>
<feature type="domain" description="Bulb-type lectin" evidence="3">
    <location>
        <begin position="736"/>
        <end position="845"/>
    </location>
</feature>
<evidence type="ECO:0000256" key="2">
    <source>
        <dbReference type="SAM" id="MobiDB-lite"/>
    </source>
</evidence>
<proteinExistence type="predicted"/>
<evidence type="ECO:0000313" key="4">
    <source>
        <dbReference type="EMBL" id="TDQ53087.1"/>
    </source>
</evidence>
<dbReference type="SMART" id="SM00860">
    <property type="entry name" value="SMI1_KNR4"/>
    <property type="match status" value="1"/>
</dbReference>
<keyword evidence="1" id="KW-0732">Signal</keyword>
<feature type="domain" description="Bulb-type lectin" evidence="3">
    <location>
        <begin position="247"/>
        <end position="356"/>
    </location>
</feature>
<dbReference type="OrthoDB" id="3287229at2"/>
<protein>
    <submittedName>
        <fullName evidence="4">Cell wall assembly regulator SMI1</fullName>
    </submittedName>
</protein>
<feature type="region of interest" description="Disordered" evidence="2">
    <location>
        <begin position="185"/>
        <end position="212"/>
    </location>
</feature>
<dbReference type="InterPro" id="IPR036426">
    <property type="entry name" value="Bulb-type_lectin_dom_sf"/>
</dbReference>
<organism evidence="4 5">
    <name type="scientific">Actinorugispora endophytica</name>
    <dbReference type="NCBI Taxonomy" id="1605990"/>
    <lineage>
        <taxon>Bacteria</taxon>
        <taxon>Bacillati</taxon>
        <taxon>Actinomycetota</taxon>
        <taxon>Actinomycetes</taxon>
        <taxon>Streptosporangiales</taxon>
        <taxon>Nocardiopsidaceae</taxon>
        <taxon>Actinorugispora</taxon>
    </lineage>
</organism>
<feature type="region of interest" description="Disordered" evidence="2">
    <location>
        <begin position="90"/>
        <end position="115"/>
    </location>
</feature>
<comment type="caution">
    <text evidence="4">The sequence shown here is derived from an EMBL/GenBank/DDBJ whole genome shotgun (WGS) entry which is preliminary data.</text>
</comment>
<reference evidence="4 5" key="1">
    <citation type="submission" date="2019-03" db="EMBL/GenBank/DDBJ databases">
        <title>Genomic Encyclopedia of Type Strains, Phase IV (KMG-IV): sequencing the most valuable type-strain genomes for metagenomic binning, comparative biology and taxonomic classification.</title>
        <authorList>
            <person name="Goeker M."/>
        </authorList>
    </citation>
    <scope>NUCLEOTIDE SEQUENCE [LARGE SCALE GENOMIC DNA]</scope>
    <source>
        <strain evidence="4 5">DSM 46770</strain>
    </source>
</reference>
<dbReference type="SMART" id="SM00108">
    <property type="entry name" value="B_lectin"/>
    <property type="match status" value="6"/>
</dbReference>
<dbReference type="PANTHER" id="PTHR47976:SF115">
    <property type="entry name" value="RECEPTOR-LIKE SERINE_THREONINE-PROTEIN KINASE"/>
    <property type="match status" value="1"/>
</dbReference>
<dbReference type="InterPro" id="IPR037883">
    <property type="entry name" value="Knr4/Smi1-like_sf"/>
</dbReference>
<feature type="domain" description="Bulb-type lectin" evidence="3">
    <location>
        <begin position="613"/>
        <end position="722"/>
    </location>
</feature>
<feature type="domain" description="Bulb-type lectin" evidence="3">
    <location>
        <begin position="860"/>
        <end position="967"/>
    </location>
</feature>
<evidence type="ECO:0000313" key="5">
    <source>
        <dbReference type="Proteomes" id="UP000295281"/>
    </source>
</evidence>
<dbReference type="SUPFAM" id="SSF160631">
    <property type="entry name" value="SMI1/KNR4-like"/>
    <property type="match status" value="1"/>
</dbReference>
<feature type="domain" description="Bulb-type lectin" evidence="3">
    <location>
        <begin position="369"/>
        <end position="478"/>
    </location>
</feature>
<dbReference type="Gene3D" id="2.90.10.30">
    <property type="match status" value="4"/>
</dbReference>
<dbReference type="Pfam" id="PF13360">
    <property type="entry name" value="PQQ_2"/>
    <property type="match status" value="1"/>
</dbReference>
<dbReference type="InterPro" id="IPR002372">
    <property type="entry name" value="PQQ_rpt_dom"/>
</dbReference>
<dbReference type="Gene3D" id="2.90.10.10">
    <property type="entry name" value="Bulb-type lectin domain"/>
    <property type="match status" value="4"/>
</dbReference>